<dbReference type="EMBL" id="CAJVQB010020311">
    <property type="protein sequence ID" value="CAG8794108.1"/>
    <property type="molecule type" value="Genomic_DNA"/>
</dbReference>
<gene>
    <name evidence="3" type="ORF">GMARGA_LOCUS21721</name>
</gene>
<feature type="region of interest" description="Disordered" evidence="1">
    <location>
        <begin position="371"/>
        <end position="391"/>
    </location>
</feature>
<keyword evidence="4" id="KW-1185">Reference proteome</keyword>
<dbReference type="PROSITE" id="PS50011">
    <property type="entry name" value="PROTEIN_KINASE_DOM"/>
    <property type="match status" value="1"/>
</dbReference>
<name>A0ABN7VR94_GIGMA</name>
<proteinExistence type="predicted"/>
<dbReference type="InterPro" id="IPR011009">
    <property type="entry name" value="Kinase-like_dom_sf"/>
</dbReference>
<comment type="caution">
    <text evidence="3">The sequence shown here is derived from an EMBL/GenBank/DDBJ whole genome shotgun (WGS) entry which is preliminary data.</text>
</comment>
<feature type="compositionally biased region" description="Polar residues" evidence="1">
    <location>
        <begin position="374"/>
        <end position="391"/>
    </location>
</feature>
<dbReference type="SUPFAM" id="SSF56112">
    <property type="entry name" value="Protein kinase-like (PK-like)"/>
    <property type="match status" value="1"/>
</dbReference>
<accession>A0ABN7VR94</accession>
<protein>
    <submittedName>
        <fullName evidence="3">41424_t:CDS:1</fullName>
    </submittedName>
</protein>
<feature type="compositionally biased region" description="Polar residues" evidence="1">
    <location>
        <begin position="266"/>
        <end position="284"/>
    </location>
</feature>
<evidence type="ECO:0000313" key="4">
    <source>
        <dbReference type="Proteomes" id="UP000789901"/>
    </source>
</evidence>
<reference evidence="3 4" key="1">
    <citation type="submission" date="2021-06" db="EMBL/GenBank/DDBJ databases">
        <authorList>
            <person name="Kallberg Y."/>
            <person name="Tangrot J."/>
            <person name="Rosling A."/>
        </authorList>
    </citation>
    <scope>NUCLEOTIDE SEQUENCE [LARGE SCALE GENOMIC DNA]</scope>
    <source>
        <strain evidence="3 4">120-4 pot B 10/14</strain>
    </source>
</reference>
<feature type="domain" description="Protein kinase" evidence="2">
    <location>
        <begin position="1"/>
        <end position="152"/>
    </location>
</feature>
<evidence type="ECO:0000256" key="1">
    <source>
        <dbReference type="SAM" id="MobiDB-lite"/>
    </source>
</evidence>
<dbReference type="InterPro" id="IPR000719">
    <property type="entry name" value="Prot_kinase_dom"/>
</dbReference>
<dbReference type="Proteomes" id="UP000789901">
    <property type="component" value="Unassembled WGS sequence"/>
</dbReference>
<evidence type="ECO:0000259" key="2">
    <source>
        <dbReference type="PROSITE" id="PS50011"/>
    </source>
</evidence>
<sequence>MHRGVQWPNIIHYYEEYQRFILIDFDYADFSPSDEPLEEFSESDHAPEMLNKKYNFKVDIWGVGNLIGSCNVIGIPSKLSSFSTDLCKIALDRVKDMFKEWFANDNWLEKIETENENADFLAKETGFLARIMELEQSAKENENNTKLRDAEINELRFRVSKLEQQNNTIDRLGARVNSSENIVNRPDFVINQCIDTNSKLLIDNTKEINHSSDNITPCEKQNTIYTDITNSGDTSKRIENSSNNISDFDICQEKDSQSSAYPILPETNSSDTYKQTSSLEQSTDLQKMQTPKIDIHPLIQELKIEPSEVNVKTVNIDKNSTSNQSFAIKLVHLFEKICFAEFNTIQAKQEEIAMSRITEKCGTNLPLREKISRSHMTNSEPSRGNNQDSEISEIQVSIPTESSYTSNSENMISEDNKSLLETKAYLFFAGYCIVKQ</sequence>
<organism evidence="3 4">
    <name type="scientific">Gigaspora margarita</name>
    <dbReference type="NCBI Taxonomy" id="4874"/>
    <lineage>
        <taxon>Eukaryota</taxon>
        <taxon>Fungi</taxon>
        <taxon>Fungi incertae sedis</taxon>
        <taxon>Mucoromycota</taxon>
        <taxon>Glomeromycotina</taxon>
        <taxon>Glomeromycetes</taxon>
        <taxon>Diversisporales</taxon>
        <taxon>Gigasporaceae</taxon>
        <taxon>Gigaspora</taxon>
    </lineage>
</organism>
<evidence type="ECO:0000313" key="3">
    <source>
        <dbReference type="EMBL" id="CAG8794108.1"/>
    </source>
</evidence>
<feature type="region of interest" description="Disordered" evidence="1">
    <location>
        <begin position="260"/>
        <end position="284"/>
    </location>
</feature>